<feature type="non-terminal residue" evidence="2">
    <location>
        <position position="1"/>
    </location>
</feature>
<keyword evidence="1" id="KW-0472">Membrane</keyword>
<gene>
    <name evidence="2" type="ORF">METZ01_LOCUS162254</name>
</gene>
<organism evidence="2">
    <name type="scientific">marine metagenome</name>
    <dbReference type="NCBI Taxonomy" id="408172"/>
    <lineage>
        <taxon>unclassified sequences</taxon>
        <taxon>metagenomes</taxon>
        <taxon>ecological metagenomes</taxon>
    </lineage>
</organism>
<sequence>YSITTHYDDILSCMLFISIILIFKEMYEKKYLFKYFSKWFLLIWLIIFLSDMYRSPIRYLSLRLPKKAHFILAEEIKHFDSKNRDKKYAVQGHLGTHFNRREIEEFRQYKFCGKQKDGKKLLNVDYIALSDLVSHAWSINNFNLCLMELNKLGDFERIDTYKQLIVYKKR</sequence>
<evidence type="ECO:0000256" key="1">
    <source>
        <dbReference type="SAM" id="Phobius"/>
    </source>
</evidence>
<keyword evidence="1" id="KW-1133">Transmembrane helix</keyword>
<dbReference type="EMBL" id="UINC01028430">
    <property type="protein sequence ID" value="SVB09400.1"/>
    <property type="molecule type" value="Genomic_DNA"/>
</dbReference>
<proteinExistence type="predicted"/>
<dbReference type="AlphaFoldDB" id="A0A382B6G4"/>
<feature type="transmembrane region" description="Helical" evidence="1">
    <location>
        <begin position="6"/>
        <end position="23"/>
    </location>
</feature>
<keyword evidence="1" id="KW-0812">Transmembrane</keyword>
<feature type="transmembrane region" description="Helical" evidence="1">
    <location>
        <begin position="35"/>
        <end position="53"/>
    </location>
</feature>
<reference evidence="2" key="1">
    <citation type="submission" date="2018-05" db="EMBL/GenBank/DDBJ databases">
        <authorList>
            <person name="Lanie J.A."/>
            <person name="Ng W.-L."/>
            <person name="Kazmierczak K.M."/>
            <person name="Andrzejewski T.M."/>
            <person name="Davidsen T.M."/>
            <person name="Wayne K.J."/>
            <person name="Tettelin H."/>
            <person name="Glass J.I."/>
            <person name="Rusch D."/>
            <person name="Podicherti R."/>
            <person name="Tsui H.-C.T."/>
            <person name="Winkler M.E."/>
        </authorList>
    </citation>
    <scope>NUCLEOTIDE SEQUENCE</scope>
</reference>
<accession>A0A382B6G4</accession>
<evidence type="ECO:0000313" key="2">
    <source>
        <dbReference type="EMBL" id="SVB09400.1"/>
    </source>
</evidence>
<protein>
    <submittedName>
        <fullName evidence="2">Uncharacterized protein</fullName>
    </submittedName>
</protein>
<name>A0A382B6G4_9ZZZZ</name>